<gene>
    <name evidence="1" type="ORF">AN618_24860</name>
</gene>
<comment type="caution">
    <text evidence="1">The sequence shown here is derived from an EMBL/GenBank/DDBJ whole genome shotgun (WGS) entry which is preliminary data.</text>
</comment>
<evidence type="ECO:0000313" key="1">
    <source>
        <dbReference type="EMBL" id="KXG73603.1"/>
    </source>
</evidence>
<protein>
    <submittedName>
        <fullName evidence="1">Uncharacterized protein</fullName>
    </submittedName>
</protein>
<dbReference type="Proteomes" id="UP000070427">
    <property type="component" value="Unassembled WGS sequence"/>
</dbReference>
<dbReference type="InParanoid" id="A0A140KZ78"/>
<proteinExistence type="predicted"/>
<accession>A0A140KZ78</accession>
<keyword evidence="2" id="KW-1185">Reference proteome</keyword>
<evidence type="ECO:0000313" key="2">
    <source>
        <dbReference type="Proteomes" id="UP000070427"/>
    </source>
</evidence>
<reference evidence="1 2" key="1">
    <citation type="submission" date="2015-12" db="EMBL/GenBank/DDBJ databases">
        <title>Draft genome sequnece of Fervidicola ferrireducens strain Y170.</title>
        <authorList>
            <person name="Patel B.K."/>
        </authorList>
    </citation>
    <scope>NUCLEOTIDE SEQUENCE [LARGE SCALE GENOMIC DNA]</scope>
    <source>
        <strain evidence="1 2">Y170</strain>
    </source>
</reference>
<name>A0A140KZ78_9FIRM</name>
<dbReference type="AlphaFoldDB" id="A0A140KZ78"/>
<sequence length="69" mass="7722">MVTSGYFQGHRDPVFFFPPAAVFIFRLRRYVDIEAEETGSIVEDHFRVGIAILAFQSLLVGLAYGVKGV</sequence>
<organism evidence="1 2">
    <name type="scientific">Fervidicola ferrireducens</name>
    <dbReference type="NCBI Taxonomy" id="520764"/>
    <lineage>
        <taxon>Bacteria</taxon>
        <taxon>Bacillati</taxon>
        <taxon>Bacillota</taxon>
        <taxon>Clostridia</taxon>
        <taxon>Thermosediminibacterales</taxon>
        <taxon>Thermosediminibacteraceae</taxon>
        <taxon>Fervidicola</taxon>
    </lineage>
</organism>
<dbReference type="EMBL" id="LOED01000100">
    <property type="protein sequence ID" value="KXG73603.1"/>
    <property type="molecule type" value="Genomic_DNA"/>
</dbReference>